<proteinExistence type="predicted"/>
<accession>B3S2N0</accession>
<dbReference type="EMBL" id="DS985247">
    <property type="protein sequence ID" value="EDV23125.1"/>
    <property type="molecule type" value="Genomic_DNA"/>
</dbReference>
<name>B3S2N0_TRIAD</name>
<keyword evidence="5" id="KW-1185">Reference proteome</keyword>
<dbReference type="GeneID" id="6755570"/>
<dbReference type="SUPFAM" id="SSF52200">
    <property type="entry name" value="Toll/Interleukin receptor TIR domain"/>
    <property type="match status" value="3"/>
</dbReference>
<feature type="domain" description="SAM" evidence="3">
    <location>
        <begin position="373"/>
        <end position="438"/>
    </location>
</feature>
<evidence type="ECO:0000313" key="4">
    <source>
        <dbReference type="EMBL" id="EDV23125.1"/>
    </source>
</evidence>
<dbReference type="PhylomeDB" id="B3S2N0"/>
<reference evidence="4 5" key="1">
    <citation type="journal article" date="2008" name="Nature">
        <title>The Trichoplax genome and the nature of placozoans.</title>
        <authorList>
            <person name="Srivastava M."/>
            <person name="Begovic E."/>
            <person name="Chapman J."/>
            <person name="Putnam N.H."/>
            <person name="Hellsten U."/>
            <person name="Kawashima T."/>
            <person name="Kuo A."/>
            <person name="Mitros T."/>
            <person name="Salamov A."/>
            <person name="Carpenter M.L."/>
            <person name="Signorovitch A.Y."/>
            <person name="Moreno M.A."/>
            <person name="Kamm K."/>
            <person name="Grimwood J."/>
            <person name="Schmutz J."/>
            <person name="Shapiro H."/>
            <person name="Grigoriev I.V."/>
            <person name="Buss L.W."/>
            <person name="Schierwater B."/>
            <person name="Dellaporta S.L."/>
            <person name="Rokhsar D.S."/>
        </authorList>
    </citation>
    <scope>NUCLEOTIDE SEQUENCE [LARGE SCALE GENOMIC DNA]</scope>
    <source>
        <strain evidence="4 5">Grell-BS-1999</strain>
    </source>
</reference>
<dbReference type="Pfam" id="PF07647">
    <property type="entry name" value="SAM_2"/>
    <property type="match status" value="1"/>
</dbReference>
<feature type="compositionally biased region" description="Polar residues" evidence="1">
    <location>
        <begin position="50"/>
        <end position="62"/>
    </location>
</feature>
<dbReference type="Gene3D" id="1.10.150.50">
    <property type="entry name" value="Transcription Factor, Ets-1"/>
    <property type="match status" value="1"/>
</dbReference>
<dbReference type="InterPro" id="IPR000157">
    <property type="entry name" value="TIR_dom"/>
</dbReference>
<dbReference type="STRING" id="10228.B3S2N0"/>
<dbReference type="Proteomes" id="UP000009022">
    <property type="component" value="Unassembled WGS sequence"/>
</dbReference>
<evidence type="ECO:0000313" key="5">
    <source>
        <dbReference type="Proteomes" id="UP000009022"/>
    </source>
</evidence>
<gene>
    <name evidence="4" type="ORF">TRIADDRAFT_58085</name>
</gene>
<dbReference type="PANTHER" id="PTHR47508:SF2">
    <property type="entry name" value="TIR DOMAIN-CONTAINING PROTEIN"/>
    <property type="match status" value="1"/>
</dbReference>
<dbReference type="eggNOG" id="ENOG502QV2K">
    <property type="taxonomic scope" value="Eukaryota"/>
</dbReference>
<dbReference type="SUPFAM" id="SSF47769">
    <property type="entry name" value="SAM/Pointed domain"/>
    <property type="match status" value="1"/>
</dbReference>
<sequence length="804" mass="92003">MDMEGENSEQEKEEQNIETGNSNKQSDQRSPHDSNNIDNHDANSIDRRQSSIGEESSLSDKVSNLDEKDQADDQGDNVKESSDESPEEKADEEQKIKSVDGNDALQNGINAEQDDDKNSQEKTDRVNHGMTNGDREEPTNDQQNDHGTDVKNDDGQQIGQQDQTAEADKPPDGSGQVSKPKRKRRRNIFISYSLDAPFTERKLVAETVKQLKELGFHEDLWYDKDEIEIDSPLCFSIRMEQSERCKAAVLFLSSSYFHSRASFYEYNTLIQRHRLATTQATPSDTRPIKLCVIICEPFNFPNDISYISSDQVILRLDGNSMSRLSIAEKASAAIGTLTKVLEPFCSGIATRLPTPPSRHGLSDSYKVTKLLKWSVDDVQEWLTSLQIHERYMMTFEEYRIDGYLLSCLTDDDLIQQFGIDSRITRKKLLQKIRVELENEVKSPNNWYLRWHWARIRDNSVYIIYDPMDKKVVRSLVEDLSKKHYQILAHDKLGRSKEEFIRFNGHRLAVSKHVVIVLTATSAASPFVYQEVLLADWLGKTPISMVFHNCYNNMKLSLRSILNDRSAVDFQHTPYNDAMDVLFFKLHSGSHLHGVYLQQDYIERVNDNMKTLQSIGSPEGQSFTDKDPVVFISYQWDSQSKVVLLKEQLEANGIPCWIDRPNITINKNQMSSHTGHNRTSGMASSLSNNMTNIVTDTIQSEIQRVMKNCKVVLCCMTPKYTRSDNFYKDLALADSLSKPILPVMLHFMPWPPEIAALHLRKNLASLEYIDISSEKLFRRNFATVINQIQRHQSQTMAVPKLPPLK</sequence>
<dbReference type="GO" id="GO:0007165">
    <property type="term" value="P:signal transduction"/>
    <property type="evidence" value="ECO:0007669"/>
    <property type="project" value="InterPro"/>
</dbReference>
<feature type="region of interest" description="Disordered" evidence="1">
    <location>
        <begin position="1"/>
        <end position="182"/>
    </location>
</feature>
<feature type="domain" description="TIR" evidence="2">
    <location>
        <begin position="184"/>
        <end position="334"/>
    </location>
</feature>
<dbReference type="InterPro" id="IPR013761">
    <property type="entry name" value="SAM/pointed_sf"/>
</dbReference>
<organism evidence="4 5">
    <name type="scientific">Trichoplax adhaerens</name>
    <name type="common">Trichoplax reptans</name>
    <dbReference type="NCBI Taxonomy" id="10228"/>
    <lineage>
        <taxon>Eukaryota</taxon>
        <taxon>Metazoa</taxon>
        <taxon>Placozoa</taxon>
        <taxon>Uniplacotomia</taxon>
        <taxon>Trichoplacea</taxon>
        <taxon>Trichoplacidae</taxon>
        <taxon>Trichoplax</taxon>
    </lineage>
</organism>
<feature type="compositionally biased region" description="Basic and acidic residues" evidence="1">
    <location>
        <begin position="116"/>
        <end position="154"/>
    </location>
</feature>
<dbReference type="InParanoid" id="B3S2N0"/>
<protein>
    <submittedName>
        <fullName evidence="4">Uncharacterized protein</fullName>
    </submittedName>
</protein>
<dbReference type="HOGENOM" id="CLU_018997_0_0_1"/>
<dbReference type="PROSITE" id="PS50104">
    <property type="entry name" value="TIR"/>
    <property type="match status" value="1"/>
</dbReference>
<dbReference type="AlphaFoldDB" id="B3S2N0"/>
<evidence type="ECO:0000259" key="2">
    <source>
        <dbReference type="PROSITE" id="PS50104"/>
    </source>
</evidence>
<dbReference type="PROSITE" id="PS50105">
    <property type="entry name" value="SAM_DOMAIN"/>
    <property type="match status" value="1"/>
</dbReference>
<evidence type="ECO:0000259" key="3">
    <source>
        <dbReference type="PROSITE" id="PS50105"/>
    </source>
</evidence>
<dbReference type="InterPro" id="IPR001660">
    <property type="entry name" value="SAM"/>
</dbReference>
<dbReference type="CTD" id="6755570"/>
<dbReference type="KEGG" id="tad:TRIADDRAFT_58085"/>
<dbReference type="OMA" id="QSDNCVK"/>
<dbReference type="PANTHER" id="PTHR47508">
    <property type="entry name" value="SAM DOMAIN-CONTAINING PROTEIN-RELATED"/>
    <property type="match status" value="1"/>
</dbReference>
<dbReference type="RefSeq" id="XP_002114035.1">
    <property type="nucleotide sequence ID" value="XM_002113999.1"/>
</dbReference>
<dbReference type="InterPro" id="IPR035897">
    <property type="entry name" value="Toll_tir_struct_dom_sf"/>
</dbReference>
<dbReference type="OrthoDB" id="6078042at2759"/>
<evidence type="ECO:0000256" key="1">
    <source>
        <dbReference type="SAM" id="MobiDB-lite"/>
    </source>
</evidence>
<dbReference type="Gene3D" id="3.40.50.10140">
    <property type="entry name" value="Toll/interleukin-1 receptor homology (TIR) domain"/>
    <property type="match status" value="3"/>
</dbReference>
<feature type="compositionally biased region" description="Basic and acidic residues" evidence="1">
    <location>
        <begin position="38"/>
        <end position="49"/>
    </location>
</feature>
<dbReference type="SMART" id="SM00454">
    <property type="entry name" value="SAM"/>
    <property type="match status" value="1"/>
</dbReference>